<sequence>MTSLTKSDINARCRATIETSYPLFVIHTNHVTTLPSVPLHTLCEQIYTTALTNLSLHPIAHLLSLRAILTATLDPSHVAFVLPSPSSAPLLAALPEDARGPLFAQAIAGLVSFLGAIATCPSPATEERVAVKLERFAASEERQRILKEIEGSAVWGDCFEKAQIGELIMRAVGVKDEEMMTEKRAGDVTVLEVDEFAEAPALWHDGPHLKREFGVPDQFRIMMLN</sequence>
<keyword evidence="2" id="KW-1185">Reference proteome</keyword>
<dbReference type="OrthoDB" id="5199007at2759"/>
<dbReference type="EMBL" id="JAPEVB010000005">
    <property type="protein sequence ID" value="KAJ4387281.1"/>
    <property type="molecule type" value="Genomic_DNA"/>
</dbReference>
<evidence type="ECO:0000313" key="2">
    <source>
        <dbReference type="Proteomes" id="UP001140453"/>
    </source>
</evidence>
<dbReference type="Proteomes" id="UP001140453">
    <property type="component" value="Unassembled WGS sequence"/>
</dbReference>
<name>A0A9W8YLL5_9PEZI</name>
<evidence type="ECO:0000313" key="1">
    <source>
        <dbReference type="EMBL" id="KAJ4387281.1"/>
    </source>
</evidence>
<reference evidence="1" key="1">
    <citation type="submission" date="2022-10" db="EMBL/GenBank/DDBJ databases">
        <title>Tapping the CABI collections for fungal endophytes: first genome assemblies for Collariella, Neodidymelliopsis, Ascochyta clinopodiicola, Didymella pomorum, Didymosphaeria variabile, Neocosmospora piperis and Neocucurbitaria cava.</title>
        <authorList>
            <person name="Hill R."/>
        </authorList>
    </citation>
    <scope>NUCLEOTIDE SEQUENCE</scope>
    <source>
        <strain evidence="1">IMI 355082</strain>
    </source>
</reference>
<comment type="caution">
    <text evidence="1">The sequence shown here is derived from an EMBL/GenBank/DDBJ whole genome shotgun (WGS) entry which is preliminary data.</text>
</comment>
<gene>
    <name evidence="1" type="ORF">N0V93_007870</name>
</gene>
<proteinExistence type="predicted"/>
<organism evidence="1 2">
    <name type="scientific">Gnomoniopsis smithogilvyi</name>
    <dbReference type="NCBI Taxonomy" id="1191159"/>
    <lineage>
        <taxon>Eukaryota</taxon>
        <taxon>Fungi</taxon>
        <taxon>Dikarya</taxon>
        <taxon>Ascomycota</taxon>
        <taxon>Pezizomycotina</taxon>
        <taxon>Sordariomycetes</taxon>
        <taxon>Sordariomycetidae</taxon>
        <taxon>Diaporthales</taxon>
        <taxon>Gnomoniaceae</taxon>
        <taxon>Gnomoniopsis</taxon>
    </lineage>
</organism>
<accession>A0A9W8YLL5</accession>
<protein>
    <submittedName>
        <fullName evidence="1">Uncharacterized protein</fullName>
    </submittedName>
</protein>
<dbReference type="AlphaFoldDB" id="A0A9W8YLL5"/>